<protein>
    <submittedName>
        <fullName evidence="1">Uncharacterized protein</fullName>
    </submittedName>
</protein>
<organism evidence="1 2">
    <name type="scientific">Bradyrhizobium macuxiense</name>
    <dbReference type="NCBI Taxonomy" id="1755647"/>
    <lineage>
        <taxon>Bacteria</taxon>
        <taxon>Pseudomonadati</taxon>
        <taxon>Pseudomonadota</taxon>
        <taxon>Alphaproteobacteria</taxon>
        <taxon>Hyphomicrobiales</taxon>
        <taxon>Nitrobacteraceae</taxon>
        <taxon>Bradyrhizobium</taxon>
    </lineage>
</organism>
<keyword evidence="2" id="KW-1185">Reference proteome</keyword>
<accession>A0A560LXW3</accession>
<gene>
    <name evidence="1" type="ORF">FBZ93_1058</name>
</gene>
<comment type="caution">
    <text evidence="1">The sequence shown here is derived from an EMBL/GenBank/DDBJ whole genome shotgun (WGS) entry which is preliminary data.</text>
</comment>
<evidence type="ECO:0000313" key="2">
    <source>
        <dbReference type="Proteomes" id="UP000321304"/>
    </source>
</evidence>
<name>A0A560LXW3_9BRAD</name>
<reference evidence="1 2" key="1">
    <citation type="submission" date="2019-06" db="EMBL/GenBank/DDBJ databases">
        <title>Genomic Encyclopedia of Type Strains, Phase IV (KMG-V): Genome sequencing to study the core and pangenomes of soil and plant-associated prokaryotes.</title>
        <authorList>
            <person name="Whitman W."/>
        </authorList>
    </citation>
    <scope>NUCLEOTIDE SEQUENCE [LARGE SCALE GENOMIC DNA]</scope>
    <source>
        <strain evidence="1 2">BR 10355</strain>
    </source>
</reference>
<sequence>MTTWPRLLGFYGFKGFNEFADIISEQRNSVSDVKGTMMPVPSFLIK</sequence>
<proteinExistence type="predicted"/>
<dbReference type="Proteomes" id="UP000321304">
    <property type="component" value="Unassembled WGS sequence"/>
</dbReference>
<evidence type="ECO:0000313" key="1">
    <source>
        <dbReference type="EMBL" id="TWC00216.1"/>
    </source>
</evidence>
<dbReference type="AlphaFoldDB" id="A0A560LXW3"/>
<dbReference type="EMBL" id="VITY01000005">
    <property type="protein sequence ID" value="TWC00216.1"/>
    <property type="molecule type" value="Genomic_DNA"/>
</dbReference>